<accession>A0A0F9U7C7</accession>
<feature type="domain" description="Superoxide dismutase copper/zinc binding" evidence="1">
    <location>
        <begin position="36"/>
        <end position="162"/>
    </location>
</feature>
<organism evidence="2">
    <name type="scientific">marine sediment metagenome</name>
    <dbReference type="NCBI Taxonomy" id="412755"/>
    <lineage>
        <taxon>unclassified sequences</taxon>
        <taxon>metagenomes</taxon>
        <taxon>ecological metagenomes</taxon>
    </lineage>
</organism>
<sequence>MKIAFTTAVACGLMTSAAFAAETTATVMNSDGAEVGTVSVSDTESGVALAKLSLTNLPEGGIAVHLHETGDCSGDGFKSAGGHIAGDREHGVLAAGGPHPGDMPNVTVNSDGTVEQEVFLPFLNVEEHLMDDDGAAFVIHGGQDDYSSQPSGDAGDRIACGTFGADPA</sequence>
<dbReference type="PANTHER" id="PTHR10003">
    <property type="entry name" value="SUPEROXIDE DISMUTASE CU-ZN -RELATED"/>
    <property type="match status" value="1"/>
</dbReference>
<dbReference type="InterPro" id="IPR036423">
    <property type="entry name" value="SOD-like_Cu/Zn_dom_sf"/>
</dbReference>
<dbReference type="InterPro" id="IPR001424">
    <property type="entry name" value="SOD_Cu_Zn_dom"/>
</dbReference>
<dbReference type="Gene3D" id="2.60.40.200">
    <property type="entry name" value="Superoxide dismutase, copper/zinc binding domain"/>
    <property type="match status" value="1"/>
</dbReference>
<dbReference type="SUPFAM" id="SSF49329">
    <property type="entry name" value="Cu,Zn superoxide dismutase-like"/>
    <property type="match status" value="1"/>
</dbReference>
<dbReference type="EMBL" id="LAZR01000188">
    <property type="protein sequence ID" value="KKN83227.1"/>
    <property type="molecule type" value="Genomic_DNA"/>
</dbReference>
<comment type="caution">
    <text evidence="2">The sequence shown here is derived from an EMBL/GenBank/DDBJ whole genome shotgun (WGS) entry which is preliminary data.</text>
</comment>
<evidence type="ECO:0000259" key="1">
    <source>
        <dbReference type="Pfam" id="PF00080"/>
    </source>
</evidence>
<dbReference type="GO" id="GO:0005507">
    <property type="term" value="F:copper ion binding"/>
    <property type="evidence" value="ECO:0007669"/>
    <property type="project" value="InterPro"/>
</dbReference>
<evidence type="ECO:0000313" key="2">
    <source>
        <dbReference type="EMBL" id="KKN83227.1"/>
    </source>
</evidence>
<gene>
    <name evidence="2" type="ORF">LCGC14_0301000</name>
</gene>
<dbReference type="InterPro" id="IPR024134">
    <property type="entry name" value="SOD_Cu/Zn_/chaperone"/>
</dbReference>
<proteinExistence type="predicted"/>
<reference evidence="2" key="1">
    <citation type="journal article" date="2015" name="Nature">
        <title>Complex archaea that bridge the gap between prokaryotes and eukaryotes.</title>
        <authorList>
            <person name="Spang A."/>
            <person name="Saw J.H."/>
            <person name="Jorgensen S.L."/>
            <person name="Zaremba-Niedzwiedzka K."/>
            <person name="Martijn J."/>
            <person name="Lind A.E."/>
            <person name="van Eijk R."/>
            <person name="Schleper C."/>
            <person name="Guy L."/>
            <person name="Ettema T.J."/>
        </authorList>
    </citation>
    <scope>NUCLEOTIDE SEQUENCE</scope>
</reference>
<dbReference type="AlphaFoldDB" id="A0A0F9U7C7"/>
<dbReference type="GO" id="GO:0006801">
    <property type="term" value="P:superoxide metabolic process"/>
    <property type="evidence" value="ECO:0007669"/>
    <property type="project" value="InterPro"/>
</dbReference>
<dbReference type="Pfam" id="PF00080">
    <property type="entry name" value="Sod_Cu"/>
    <property type="match status" value="1"/>
</dbReference>
<name>A0A0F9U7C7_9ZZZZ</name>
<protein>
    <recommendedName>
        <fullName evidence="1">Superoxide dismutase copper/zinc binding domain-containing protein</fullName>
    </recommendedName>
</protein>